<dbReference type="Gene3D" id="2.70.98.10">
    <property type="match status" value="1"/>
</dbReference>
<dbReference type="EMBL" id="AODM01000051">
    <property type="protein sequence ID" value="EUJ51704.1"/>
    <property type="molecule type" value="Genomic_DNA"/>
</dbReference>
<evidence type="ECO:0000259" key="2">
    <source>
        <dbReference type="Pfam" id="PF17678"/>
    </source>
</evidence>
<dbReference type="GO" id="GO:0006516">
    <property type="term" value="P:glycoprotein catabolic process"/>
    <property type="evidence" value="ECO:0007669"/>
    <property type="project" value="TreeGrafter"/>
</dbReference>
<name>W7DPL6_9LIST</name>
<dbReference type="GO" id="GO:0030246">
    <property type="term" value="F:carbohydrate binding"/>
    <property type="evidence" value="ECO:0007669"/>
    <property type="project" value="InterPro"/>
</dbReference>
<comment type="caution">
    <text evidence="3">The sequence shown here is derived from an EMBL/GenBank/DDBJ whole genome shotgun (WGS) entry which is preliminary data.</text>
</comment>
<accession>W7DPL6</accession>
<dbReference type="PANTHER" id="PTHR12143:SF43">
    <property type="entry name" value="PUTATIVE-RELATED"/>
    <property type="match status" value="1"/>
</dbReference>
<evidence type="ECO:0000313" key="3">
    <source>
        <dbReference type="EMBL" id="EUJ51704.1"/>
    </source>
</evidence>
<organism evidence="3 4">
    <name type="scientific">Listeria fleischmannii FSL S10-1203</name>
    <dbReference type="NCBI Taxonomy" id="1265822"/>
    <lineage>
        <taxon>Bacteria</taxon>
        <taxon>Bacillati</taxon>
        <taxon>Bacillota</taxon>
        <taxon>Bacilli</taxon>
        <taxon>Bacillales</taxon>
        <taxon>Listeriaceae</taxon>
        <taxon>Listeria</taxon>
    </lineage>
</organism>
<dbReference type="GO" id="GO:0005829">
    <property type="term" value="C:cytosol"/>
    <property type="evidence" value="ECO:0007669"/>
    <property type="project" value="TreeGrafter"/>
</dbReference>
<dbReference type="PATRIC" id="fig|1265822.4.peg.3037"/>
<sequence>MDVTQIDTRHGTNNQHSYSNGNTLPYTSVPWGMNHFVPQTTNNNGSWFFHPNDHTFQGFRLTHQPSPWMGDFSHFLLTPISGPLANYDLFFAQSSYRPNEAIFNPHYLKNQTTPLPNYKRTHT</sequence>
<dbReference type="GO" id="GO:0000224">
    <property type="term" value="F:peptide-N4-(N-acetyl-beta-glucosaminyl)asparagine amidase activity"/>
    <property type="evidence" value="ECO:0007669"/>
    <property type="project" value="TreeGrafter"/>
</dbReference>
<dbReference type="PANTHER" id="PTHR12143">
    <property type="entry name" value="PEPTIDE N-GLYCANASE PNGASE -RELATED"/>
    <property type="match status" value="1"/>
</dbReference>
<proteinExistence type="predicted"/>
<reference evidence="3 4" key="1">
    <citation type="submission" date="2012-12" db="EMBL/GenBank/DDBJ databases">
        <title>Novel taxa of Listeriaceae from agricultural environments in the United States.</title>
        <authorList>
            <person name="den Bakker H.C."/>
            <person name="Allred A."/>
            <person name="Warchocki S."/>
            <person name="Wright E.M."/>
            <person name="Burrell A."/>
            <person name="Nightingale K.K."/>
            <person name="Kephart D."/>
            <person name="Wiedmann M."/>
        </authorList>
    </citation>
    <scope>NUCLEOTIDE SEQUENCE [LARGE SCALE GENOMIC DNA]</scope>
    <source>
        <strain evidence="3 4">FSL S10-1203</strain>
    </source>
</reference>
<dbReference type="InterPro" id="IPR041371">
    <property type="entry name" value="GH92_N"/>
</dbReference>
<dbReference type="InterPro" id="IPR014718">
    <property type="entry name" value="GH-type_carb-bd"/>
</dbReference>
<dbReference type="InterPro" id="IPR050883">
    <property type="entry name" value="PNGase"/>
</dbReference>
<feature type="domain" description="Glycosyl hydrolase family 92 N-terminal" evidence="2">
    <location>
        <begin position="6"/>
        <end position="85"/>
    </location>
</feature>
<dbReference type="RefSeq" id="WP_367301742.1">
    <property type="nucleotide sequence ID" value="NZ_AODM01000051.1"/>
</dbReference>
<dbReference type="Pfam" id="PF17678">
    <property type="entry name" value="Glyco_hydro_92N"/>
    <property type="match status" value="1"/>
</dbReference>
<feature type="compositionally biased region" description="Polar residues" evidence="1">
    <location>
        <begin position="11"/>
        <end position="21"/>
    </location>
</feature>
<dbReference type="AlphaFoldDB" id="W7DPL6"/>
<feature type="region of interest" description="Disordered" evidence="1">
    <location>
        <begin position="1"/>
        <end position="21"/>
    </location>
</feature>
<evidence type="ECO:0000256" key="1">
    <source>
        <dbReference type="SAM" id="MobiDB-lite"/>
    </source>
</evidence>
<protein>
    <submittedName>
        <fullName evidence="3">Alpha-1,2-mannosidase</fullName>
    </submittedName>
</protein>
<gene>
    <name evidence="3" type="ORF">MCOL2_14957</name>
</gene>
<evidence type="ECO:0000313" key="4">
    <source>
        <dbReference type="Proteomes" id="UP000019241"/>
    </source>
</evidence>
<dbReference type="Proteomes" id="UP000019241">
    <property type="component" value="Unassembled WGS sequence"/>
</dbReference>